<protein>
    <submittedName>
        <fullName evidence="6 7">Uncharacterized protein LOC106812871 isoform X1</fullName>
    </submittedName>
</protein>
<feature type="region of interest" description="Disordered" evidence="1">
    <location>
        <begin position="23"/>
        <end position="70"/>
    </location>
</feature>
<gene>
    <name evidence="6 7" type="primary">LOC106812871</name>
</gene>
<reference evidence="6 7" key="1">
    <citation type="submission" date="2025-05" db="UniProtKB">
        <authorList>
            <consortium name="RefSeq"/>
        </authorList>
    </citation>
    <scope>IDENTIFICATION</scope>
</reference>
<evidence type="ECO:0000313" key="5">
    <source>
        <dbReference type="Proteomes" id="UP000695022"/>
    </source>
</evidence>
<feature type="domain" description="Transposable element P transposase-like RNase H" evidence="3">
    <location>
        <begin position="192"/>
        <end position="314"/>
    </location>
</feature>
<accession>A0ABM1EJI0</accession>
<name>A0ABM1EJI0_PRICU</name>
<evidence type="ECO:0000256" key="1">
    <source>
        <dbReference type="SAM" id="MobiDB-lite"/>
    </source>
</evidence>
<dbReference type="InterPro" id="IPR021896">
    <property type="entry name" value="THAP9-like_HTH"/>
</dbReference>
<evidence type="ECO:0000259" key="4">
    <source>
        <dbReference type="Pfam" id="PF21788"/>
    </source>
</evidence>
<dbReference type="RefSeq" id="XP_014672352.1">
    <property type="nucleotide sequence ID" value="XM_014816866.1"/>
</dbReference>
<dbReference type="RefSeq" id="XP_014672351.1">
    <property type="nucleotide sequence ID" value="XM_014816865.1"/>
</dbReference>
<dbReference type="InterPro" id="IPR048365">
    <property type="entry name" value="TNP-like_RNaseH_N"/>
</dbReference>
<sequence>MNVSSRNKLVWNAIPTIFDVPNPPQRITAKRKRPAARCSSPSKKPKIDKDVVPTPSIESLPNVSESPSYQEKMKNLKRRNKALLTQIHRLKLKVQSIRTLNQKAAPLTKNRLQQLESLLKEYLSDIQLHFVMSQIRASNRTVRGRRWTTHDKAFALSLLHSSPKTYRILRKAFALPSVQTLMKVMNNLELYPGFNTNILEALRLKVQNLPPVAKLVCIAMDEMCIKTALSYDRKRDIVEGLVEQKLANHAIAFIVRGIIYRWKQPFGFFFSAGTMSGEEMRCRLFEALELLGNIGLTVTAVISDQGSNNINLFQTKLHVTVDKPFFLHEGRKIFVIYDPPHLIKNIRNNLKKHGFTVDEYSIEWQHIRDFYYKDASKPTRLAPKLTEKHLNLPPFSSLRVKLACQVVSHSVATGMKVMSQWGIINKEAIHTAEFLECFDQLFNAFNSSTTISSSVMKHAFTATSGHKEFLLKKLKWLQGIKSKGKHGSLHVLLLNNHVEA</sequence>
<proteinExistence type="predicted"/>
<evidence type="ECO:0000259" key="3">
    <source>
        <dbReference type="Pfam" id="PF21787"/>
    </source>
</evidence>
<feature type="domain" description="Transposable element P transposase-like GTP-binding insertion" evidence="4">
    <location>
        <begin position="341"/>
        <end position="454"/>
    </location>
</feature>
<dbReference type="Pfam" id="PF21787">
    <property type="entry name" value="TNP-like_RNaseH_N"/>
    <property type="match status" value="1"/>
</dbReference>
<evidence type="ECO:0000259" key="2">
    <source>
        <dbReference type="Pfam" id="PF12017"/>
    </source>
</evidence>
<evidence type="ECO:0000313" key="7">
    <source>
        <dbReference type="RefSeq" id="XP_014672352.1"/>
    </source>
</evidence>
<dbReference type="InterPro" id="IPR048366">
    <property type="entry name" value="TNP-like_GBD"/>
</dbReference>
<dbReference type="GeneID" id="106812871"/>
<organism evidence="5 6">
    <name type="scientific">Priapulus caudatus</name>
    <name type="common">Priapulid worm</name>
    <dbReference type="NCBI Taxonomy" id="37621"/>
    <lineage>
        <taxon>Eukaryota</taxon>
        <taxon>Metazoa</taxon>
        <taxon>Ecdysozoa</taxon>
        <taxon>Scalidophora</taxon>
        <taxon>Priapulida</taxon>
        <taxon>Priapulimorpha</taxon>
        <taxon>Priapulimorphida</taxon>
        <taxon>Priapulidae</taxon>
        <taxon>Priapulus</taxon>
    </lineage>
</organism>
<evidence type="ECO:0000313" key="6">
    <source>
        <dbReference type="RefSeq" id="XP_014672351.1"/>
    </source>
</evidence>
<dbReference type="Pfam" id="PF12017">
    <property type="entry name" value="Tnp_P_element"/>
    <property type="match status" value="1"/>
</dbReference>
<dbReference type="Proteomes" id="UP000695022">
    <property type="component" value="Unplaced"/>
</dbReference>
<keyword evidence="5" id="KW-1185">Reference proteome</keyword>
<feature type="compositionally biased region" description="Polar residues" evidence="1">
    <location>
        <begin position="56"/>
        <end position="69"/>
    </location>
</feature>
<feature type="domain" description="THAP9-like helix-turn-helix" evidence="2">
    <location>
        <begin position="114"/>
        <end position="183"/>
    </location>
</feature>
<dbReference type="Pfam" id="PF21788">
    <property type="entry name" value="TNP-like_GBD"/>
    <property type="match status" value="1"/>
</dbReference>